<comment type="caution">
    <text evidence="17">The sequence shown here is derived from an EMBL/GenBank/DDBJ whole genome shotgun (WGS) entry which is preliminary data.</text>
</comment>
<gene>
    <name evidence="13 17" type="primary">yidC</name>
    <name evidence="17" type="ORF">ENN51_05255</name>
</gene>
<dbReference type="HAMAP" id="MF_01810">
    <property type="entry name" value="YidC_type1"/>
    <property type="match status" value="1"/>
</dbReference>
<evidence type="ECO:0000256" key="10">
    <source>
        <dbReference type="ARBA" id="ARBA00023186"/>
    </source>
</evidence>
<accession>A0A7V0T5Q9</accession>
<keyword evidence="5 13" id="KW-1003">Cell membrane</keyword>
<evidence type="ECO:0000256" key="14">
    <source>
        <dbReference type="SAM" id="MobiDB-lite"/>
    </source>
</evidence>
<dbReference type="Proteomes" id="UP000885672">
    <property type="component" value="Unassembled WGS sequence"/>
</dbReference>
<comment type="similarity">
    <text evidence="2 13">Belongs to the OXA1/ALB3/YidC family. Type 1 subfamily.</text>
</comment>
<dbReference type="Gene3D" id="2.70.98.90">
    <property type="match status" value="1"/>
</dbReference>
<keyword evidence="7 13" id="KW-0653">Protein transport</keyword>
<name>A0A7V0T5Q9_UNCW3</name>
<feature type="transmembrane region" description="Helical" evidence="13">
    <location>
        <begin position="6"/>
        <end position="26"/>
    </location>
</feature>
<evidence type="ECO:0000259" key="15">
    <source>
        <dbReference type="Pfam" id="PF02096"/>
    </source>
</evidence>
<dbReference type="GO" id="GO:0005886">
    <property type="term" value="C:plasma membrane"/>
    <property type="evidence" value="ECO:0007669"/>
    <property type="project" value="UniProtKB-SubCell"/>
</dbReference>
<feature type="transmembrane region" description="Helical" evidence="13">
    <location>
        <begin position="398"/>
        <end position="419"/>
    </location>
</feature>
<dbReference type="PANTHER" id="PTHR12428">
    <property type="entry name" value="OXA1"/>
    <property type="match status" value="1"/>
</dbReference>
<feature type="domain" description="Membrane insertase YidC/Oxa/ALB C-terminal" evidence="15">
    <location>
        <begin position="329"/>
        <end position="514"/>
    </location>
</feature>
<dbReference type="GO" id="GO:0032977">
    <property type="term" value="F:membrane insertase activity"/>
    <property type="evidence" value="ECO:0007669"/>
    <property type="project" value="InterPro"/>
</dbReference>
<evidence type="ECO:0000256" key="4">
    <source>
        <dbReference type="ARBA" id="ARBA00022448"/>
    </source>
</evidence>
<dbReference type="GO" id="GO:0051205">
    <property type="term" value="P:protein insertion into membrane"/>
    <property type="evidence" value="ECO:0007669"/>
    <property type="project" value="TreeGrafter"/>
</dbReference>
<evidence type="ECO:0000256" key="5">
    <source>
        <dbReference type="ARBA" id="ARBA00022475"/>
    </source>
</evidence>
<evidence type="ECO:0000259" key="16">
    <source>
        <dbReference type="Pfam" id="PF14849"/>
    </source>
</evidence>
<comment type="function">
    <text evidence="13">Required for the insertion and/or proper folding and/or complex formation of integral membrane proteins into the membrane. Involved in integration of membrane proteins that insert both dependently and independently of the Sec translocase complex, as well as at least some lipoproteins. Aids folding of multispanning membrane proteins.</text>
</comment>
<feature type="transmembrane region" description="Helical" evidence="13">
    <location>
        <begin position="439"/>
        <end position="464"/>
    </location>
</feature>
<keyword evidence="10 13" id="KW-0143">Chaperone</keyword>
<dbReference type="InterPro" id="IPR038221">
    <property type="entry name" value="YidC_periplasmic_sf"/>
</dbReference>
<proteinExistence type="inferred from homology"/>
<dbReference type="NCBIfam" id="TIGR03592">
    <property type="entry name" value="yidC_oxa1_cterm"/>
    <property type="match status" value="1"/>
</dbReference>
<dbReference type="Pfam" id="PF14849">
    <property type="entry name" value="YidC_periplas"/>
    <property type="match status" value="1"/>
</dbReference>
<keyword evidence="4 13" id="KW-0813">Transport</keyword>
<feature type="domain" description="Membrane insertase YidC N-terminal" evidence="16">
    <location>
        <begin position="83"/>
        <end position="318"/>
    </location>
</feature>
<keyword evidence="9 13" id="KW-0472">Membrane</keyword>
<dbReference type="AlphaFoldDB" id="A0A7V0T5Q9"/>
<evidence type="ECO:0000256" key="1">
    <source>
        <dbReference type="ARBA" id="ARBA00004429"/>
    </source>
</evidence>
<evidence type="ECO:0000256" key="2">
    <source>
        <dbReference type="ARBA" id="ARBA00010527"/>
    </source>
</evidence>
<evidence type="ECO:0000256" key="3">
    <source>
        <dbReference type="ARBA" id="ARBA00015325"/>
    </source>
</evidence>
<feature type="transmembrane region" description="Helical" evidence="13">
    <location>
        <begin position="476"/>
        <end position="493"/>
    </location>
</feature>
<comment type="subunit">
    <text evidence="13">Interacts with the Sec translocase complex via SecD. Specifically interacts with transmembrane segments of nascent integral membrane proteins during membrane integration.</text>
</comment>
<evidence type="ECO:0000313" key="17">
    <source>
        <dbReference type="EMBL" id="HDQ99677.1"/>
    </source>
</evidence>
<dbReference type="GO" id="GO:0015031">
    <property type="term" value="P:protein transport"/>
    <property type="evidence" value="ECO:0007669"/>
    <property type="project" value="UniProtKB-KW"/>
</dbReference>
<reference evidence="17" key="1">
    <citation type="journal article" date="2020" name="mSystems">
        <title>Genome- and Community-Level Interaction Insights into Carbon Utilization and Element Cycling Functions of Hydrothermarchaeota in Hydrothermal Sediment.</title>
        <authorList>
            <person name="Zhou Z."/>
            <person name="Liu Y."/>
            <person name="Xu W."/>
            <person name="Pan J."/>
            <person name="Luo Z.H."/>
            <person name="Li M."/>
        </authorList>
    </citation>
    <scope>NUCLEOTIDE SEQUENCE [LARGE SCALE GENOMIC DNA]</scope>
    <source>
        <strain evidence="17">SpSt-1182</strain>
    </source>
</reference>
<dbReference type="CDD" id="cd19961">
    <property type="entry name" value="EcYidC-like_peri"/>
    <property type="match status" value="1"/>
</dbReference>
<feature type="transmembrane region" description="Helical" evidence="13">
    <location>
        <begin position="329"/>
        <end position="348"/>
    </location>
</feature>
<dbReference type="InterPro" id="IPR001708">
    <property type="entry name" value="YidC/ALB3/OXA1/COX18"/>
</dbReference>
<evidence type="ECO:0000256" key="12">
    <source>
        <dbReference type="ARBA" id="ARBA00033342"/>
    </source>
</evidence>
<dbReference type="NCBIfam" id="TIGR03593">
    <property type="entry name" value="yidC_nterm"/>
    <property type="match status" value="1"/>
</dbReference>
<feature type="compositionally biased region" description="Low complexity" evidence="14">
    <location>
        <begin position="35"/>
        <end position="52"/>
    </location>
</feature>
<feature type="transmembrane region" description="Helical" evidence="13">
    <location>
        <begin position="499"/>
        <end position="519"/>
    </location>
</feature>
<dbReference type="InterPro" id="IPR047196">
    <property type="entry name" value="YidC_ALB_C"/>
</dbReference>
<dbReference type="PRINTS" id="PR00701">
    <property type="entry name" value="60KDINNERMP"/>
</dbReference>
<dbReference type="PANTHER" id="PTHR12428:SF65">
    <property type="entry name" value="CYTOCHROME C OXIDASE ASSEMBLY PROTEIN COX18, MITOCHONDRIAL"/>
    <property type="match status" value="1"/>
</dbReference>
<comment type="subcellular location">
    <subcellularLocation>
        <location evidence="1">Cell inner membrane</location>
        <topology evidence="1">Multi-pass membrane protein</topology>
    </subcellularLocation>
    <subcellularLocation>
        <location evidence="13">Cell membrane</location>
        <topology evidence="13">Multi-pass membrane protein</topology>
    </subcellularLocation>
</comment>
<evidence type="ECO:0000256" key="11">
    <source>
        <dbReference type="ARBA" id="ARBA00033245"/>
    </source>
</evidence>
<dbReference type="CDD" id="cd20070">
    <property type="entry name" value="5TM_YidC_Alb3"/>
    <property type="match status" value="1"/>
</dbReference>
<evidence type="ECO:0000256" key="9">
    <source>
        <dbReference type="ARBA" id="ARBA00023136"/>
    </source>
</evidence>
<evidence type="ECO:0000256" key="13">
    <source>
        <dbReference type="HAMAP-Rule" id="MF_01810"/>
    </source>
</evidence>
<sequence>MNKDTLRMAIGFAVIVGILIIWQIAFRPTPPAPAPVAAEATPGEPAAETAPPVLTPTPVEAESPPEPSAPAAFAFEPAPDTTVTLENDVLRLTFSSTGGALRSAWLKEYDAELVPEGALLFSAGLETPDGRVGLAEAPFRVRAERMSVTFSVGDDSFGLERTFTLDTGYTVRLAGVARGATGIALDCPAGIAVTEENVKEDLTHFHFYSRSAGKVRTRTVRNLKEPVADTVPVDWVGFKNKYFFVAAFDTANGFDSMLVSAVGEDRIAVSAVAWAGETEATLYLGPLEYNRLSRFGLGFEGAVSLGFVKPVALAILWLLNFLYRIFGNWGLAIIVFAIIMKALFYPLTRTQTGQMRRMQQLQPKLKELKKKFKDDPQALNQETMQLYKLYKINPLSGCLPMLVQLPVFWALYSVLRNFIELRGAGFVLWLNDLSQPDTLFGHLPFFGNPAIGLLPILMGVSFIAQNMLTSADKKNWAMTIIFPIFITVIFLNFPSGLQLYWFMYNVLSIVESLIGLKGGTPWTKRKGMREAVPAPTGRV</sequence>
<keyword evidence="6 13" id="KW-0812">Transmembrane</keyword>
<protein>
    <recommendedName>
        <fullName evidence="3 13">Membrane protein insertase YidC</fullName>
    </recommendedName>
    <alternativeName>
        <fullName evidence="12 13">Foldase YidC</fullName>
    </alternativeName>
    <alternativeName>
        <fullName evidence="11 13">Membrane integrase YidC</fullName>
    </alternativeName>
    <alternativeName>
        <fullName evidence="13">Membrane protein YidC</fullName>
    </alternativeName>
</protein>
<dbReference type="InterPro" id="IPR028053">
    <property type="entry name" value="Membr_insert_YidC_N"/>
</dbReference>
<dbReference type="PRINTS" id="PR01900">
    <property type="entry name" value="YIDCPROTEIN"/>
</dbReference>
<feature type="region of interest" description="Disordered" evidence="14">
    <location>
        <begin position="32"/>
        <end position="72"/>
    </location>
</feature>
<dbReference type="InterPro" id="IPR028055">
    <property type="entry name" value="YidC/Oxa/ALB_C"/>
</dbReference>
<dbReference type="EMBL" id="DSBX01000201">
    <property type="protein sequence ID" value="HDQ99677.1"/>
    <property type="molecule type" value="Genomic_DNA"/>
</dbReference>
<evidence type="ECO:0000256" key="8">
    <source>
        <dbReference type="ARBA" id="ARBA00022989"/>
    </source>
</evidence>
<evidence type="ECO:0000256" key="6">
    <source>
        <dbReference type="ARBA" id="ARBA00022692"/>
    </source>
</evidence>
<dbReference type="Pfam" id="PF02096">
    <property type="entry name" value="60KD_IMP"/>
    <property type="match status" value="1"/>
</dbReference>
<dbReference type="InterPro" id="IPR019998">
    <property type="entry name" value="Membr_insert_YidC"/>
</dbReference>
<evidence type="ECO:0000256" key="7">
    <source>
        <dbReference type="ARBA" id="ARBA00022927"/>
    </source>
</evidence>
<keyword evidence="8 13" id="KW-1133">Transmembrane helix</keyword>
<organism evidence="17">
    <name type="scientific">candidate division WOR-3 bacterium</name>
    <dbReference type="NCBI Taxonomy" id="2052148"/>
    <lineage>
        <taxon>Bacteria</taxon>
        <taxon>Bacteria division WOR-3</taxon>
    </lineage>
</organism>